<protein>
    <recommendedName>
        <fullName evidence="1">DUF6924 domain-containing protein</fullName>
    </recommendedName>
</protein>
<dbReference type="EMBL" id="FNAX01000004">
    <property type="protein sequence ID" value="SDE84999.1"/>
    <property type="molecule type" value="Genomic_DNA"/>
</dbReference>
<evidence type="ECO:0000259" key="1">
    <source>
        <dbReference type="Pfam" id="PF21962"/>
    </source>
</evidence>
<feature type="domain" description="DUF6924" evidence="1">
    <location>
        <begin position="15"/>
        <end position="144"/>
    </location>
</feature>
<evidence type="ECO:0000313" key="3">
    <source>
        <dbReference type="Proteomes" id="UP000198614"/>
    </source>
</evidence>
<gene>
    <name evidence="2" type="ORF">SAMN05216260_104152</name>
</gene>
<dbReference type="AlphaFoldDB" id="A0A1G7GAE8"/>
<sequence>MRTLPRTEDDWPPILVIRTDFRDEEGWRAVRAALDVPWVLDEDDSVKEEVLFVEDPAWADAGPAEILDALTAPDEGEGGEPAECGWRVVFLADRAGMDHEKPSLLAVSTDPDEETPSFRVLARVTPHEMHCNLTLANMDFFEFEGWDVEELAESS</sequence>
<accession>A0A1G7GAE8</accession>
<organism evidence="2 3">
    <name type="scientific">Streptomyces griseoaurantiacus</name>
    <dbReference type="NCBI Taxonomy" id="68213"/>
    <lineage>
        <taxon>Bacteria</taxon>
        <taxon>Bacillati</taxon>
        <taxon>Actinomycetota</taxon>
        <taxon>Actinomycetes</taxon>
        <taxon>Kitasatosporales</taxon>
        <taxon>Streptomycetaceae</taxon>
        <taxon>Streptomyces</taxon>
        <taxon>Streptomyces aurantiacus group</taxon>
    </lineage>
</organism>
<reference evidence="2 3" key="1">
    <citation type="submission" date="2016-10" db="EMBL/GenBank/DDBJ databases">
        <authorList>
            <person name="de Groot N.N."/>
        </authorList>
    </citation>
    <scope>NUCLEOTIDE SEQUENCE [LARGE SCALE GENOMIC DNA]</scope>
    <source>
        <strain evidence="2 3">CGMCC 4.1859</strain>
    </source>
</reference>
<dbReference type="InterPro" id="IPR053832">
    <property type="entry name" value="DUF6924"/>
</dbReference>
<name>A0A1G7GAE8_9ACTN</name>
<evidence type="ECO:0000313" key="2">
    <source>
        <dbReference type="EMBL" id="SDE84999.1"/>
    </source>
</evidence>
<dbReference type="Proteomes" id="UP000198614">
    <property type="component" value="Unassembled WGS sequence"/>
</dbReference>
<proteinExistence type="predicted"/>
<dbReference type="OrthoDB" id="7854965at2"/>
<dbReference type="Pfam" id="PF21962">
    <property type="entry name" value="DUF6924"/>
    <property type="match status" value="1"/>
</dbReference>